<dbReference type="EMBL" id="JAJVDC020000011">
    <property type="protein sequence ID" value="KAL1635398.1"/>
    <property type="molecule type" value="Genomic_DNA"/>
</dbReference>
<keyword evidence="1" id="KW-0472">Membrane</keyword>
<dbReference type="Pfam" id="PF17784">
    <property type="entry name" value="Sulfotransfer_4"/>
    <property type="match status" value="1"/>
</dbReference>
<evidence type="ECO:0000256" key="1">
    <source>
        <dbReference type="SAM" id="Phobius"/>
    </source>
</evidence>
<dbReference type="Gene3D" id="3.40.50.300">
    <property type="entry name" value="P-loop containing nucleotide triphosphate hydrolases"/>
    <property type="match status" value="1"/>
</dbReference>
<dbReference type="Proteomes" id="UP001521116">
    <property type="component" value="Unassembled WGS sequence"/>
</dbReference>
<name>A0ABR3T746_9PEZI</name>
<dbReference type="PANTHER" id="PTHR36978">
    <property type="entry name" value="P-LOOP CONTAINING NUCLEOTIDE TRIPHOSPHATE HYDROLASE"/>
    <property type="match status" value="1"/>
</dbReference>
<dbReference type="InterPro" id="IPR040632">
    <property type="entry name" value="Sulfotransfer_4"/>
</dbReference>
<dbReference type="InterPro" id="IPR027417">
    <property type="entry name" value="P-loop_NTPase"/>
</dbReference>
<reference evidence="2 3" key="1">
    <citation type="submission" date="2024-02" db="EMBL/GenBank/DDBJ databases">
        <title>De novo assembly and annotation of 12 fungi associated with fruit tree decline syndrome in Ontario, Canada.</title>
        <authorList>
            <person name="Sulman M."/>
            <person name="Ellouze W."/>
            <person name="Ilyukhin E."/>
        </authorList>
    </citation>
    <scope>NUCLEOTIDE SEQUENCE [LARGE SCALE GENOMIC DNA]</scope>
    <source>
        <strain evidence="2 3">M1-105</strain>
    </source>
</reference>
<gene>
    <name evidence="2" type="ORF">SLS56_001823</name>
</gene>
<feature type="transmembrane region" description="Helical" evidence="1">
    <location>
        <begin position="172"/>
        <end position="191"/>
    </location>
</feature>
<evidence type="ECO:0000313" key="3">
    <source>
        <dbReference type="Proteomes" id="UP001521116"/>
    </source>
</evidence>
<keyword evidence="1" id="KW-1133">Transmembrane helix</keyword>
<accession>A0ABR3T746</accession>
<sequence length="195" mass="22724">MMCASTENPPDCLMWSDALAAKYDGEGTFGKEQWDQLLGHCQVRKREGRPRVQQLISTQGRNWRASEPELRLLSQFDWGASHYYPMLHKFWTNFFKGSFEKYGKEVFNQYYAEMRATVPAERLLEYHISEGWEPLCEFLEVPVPKVPFPHVNDTKMFKTRCRARNRAQLYNVLFRGAVIGSGCIAGIWMGYSLLH</sequence>
<organism evidence="2 3">
    <name type="scientific">Neofusicoccum ribis</name>
    <dbReference type="NCBI Taxonomy" id="45134"/>
    <lineage>
        <taxon>Eukaryota</taxon>
        <taxon>Fungi</taxon>
        <taxon>Dikarya</taxon>
        <taxon>Ascomycota</taxon>
        <taxon>Pezizomycotina</taxon>
        <taxon>Dothideomycetes</taxon>
        <taxon>Dothideomycetes incertae sedis</taxon>
        <taxon>Botryosphaeriales</taxon>
        <taxon>Botryosphaeriaceae</taxon>
        <taxon>Neofusicoccum</taxon>
    </lineage>
</organism>
<comment type="caution">
    <text evidence="2">The sequence shown here is derived from an EMBL/GenBank/DDBJ whole genome shotgun (WGS) entry which is preliminary data.</text>
</comment>
<keyword evidence="1" id="KW-0812">Transmembrane</keyword>
<dbReference type="PANTHER" id="PTHR36978:SF4">
    <property type="entry name" value="P-LOOP CONTAINING NUCLEOSIDE TRIPHOSPHATE HYDROLASE PROTEIN"/>
    <property type="match status" value="1"/>
</dbReference>
<keyword evidence="3" id="KW-1185">Reference proteome</keyword>
<proteinExistence type="predicted"/>
<protein>
    <submittedName>
        <fullName evidence="2">Uncharacterized protein</fullName>
    </submittedName>
</protein>
<evidence type="ECO:0000313" key="2">
    <source>
        <dbReference type="EMBL" id="KAL1635398.1"/>
    </source>
</evidence>